<comment type="subcellular location">
    <subcellularLocation>
        <location evidence="1">Cell membrane</location>
        <topology evidence="1">Multi-pass membrane protein</topology>
    </subcellularLocation>
</comment>
<keyword evidence="8" id="KW-0812">Transmembrane</keyword>
<keyword evidence="7" id="KW-0807">Transducer</keyword>
<accession>A0AAV4WN29</accession>
<dbReference type="GO" id="GO:0004930">
    <property type="term" value="F:G protein-coupled receptor activity"/>
    <property type="evidence" value="ECO:0007669"/>
    <property type="project" value="UniProtKB-KW"/>
</dbReference>
<keyword evidence="3" id="KW-0297">G-protein coupled receptor</keyword>
<reference evidence="9 10" key="1">
    <citation type="submission" date="2021-06" db="EMBL/GenBank/DDBJ databases">
        <title>Caerostris extrusa draft genome.</title>
        <authorList>
            <person name="Kono N."/>
            <person name="Arakawa K."/>
        </authorList>
    </citation>
    <scope>NUCLEOTIDE SEQUENCE [LARGE SCALE GENOMIC DNA]</scope>
</reference>
<evidence type="ECO:0000256" key="1">
    <source>
        <dbReference type="ARBA" id="ARBA00004651"/>
    </source>
</evidence>
<organism evidence="9 10">
    <name type="scientific">Caerostris extrusa</name>
    <name type="common">Bark spider</name>
    <name type="synonym">Caerostris bankana</name>
    <dbReference type="NCBI Taxonomy" id="172846"/>
    <lineage>
        <taxon>Eukaryota</taxon>
        <taxon>Metazoa</taxon>
        <taxon>Ecdysozoa</taxon>
        <taxon>Arthropoda</taxon>
        <taxon>Chelicerata</taxon>
        <taxon>Arachnida</taxon>
        <taxon>Araneae</taxon>
        <taxon>Araneomorphae</taxon>
        <taxon>Entelegynae</taxon>
        <taxon>Araneoidea</taxon>
        <taxon>Araneidae</taxon>
        <taxon>Caerostris</taxon>
    </lineage>
</organism>
<keyword evidence="10" id="KW-1185">Reference proteome</keyword>
<dbReference type="SUPFAM" id="SSF81321">
    <property type="entry name" value="Family A G protein-coupled receptor-like"/>
    <property type="match status" value="1"/>
</dbReference>
<feature type="transmembrane region" description="Helical" evidence="8">
    <location>
        <begin position="94"/>
        <end position="116"/>
    </location>
</feature>
<evidence type="ECO:0000313" key="10">
    <source>
        <dbReference type="Proteomes" id="UP001054945"/>
    </source>
</evidence>
<dbReference type="PANTHER" id="PTHR19268">
    <property type="entry name" value="G PROTEIN-COUPLED RECEPTOR"/>
    <property type="match status" value="1"/>
</dbReference>
<dbReference type="EMBL" id="BPLR01016419">
    <property type="protein sequence ID" value="GIY83723.1"/>
    <property type="molecule type" value="Genomic_DNA"/>
</dbReference>
<keyword evidence="5 9" id="KW-0675">Receptor</keyword>
<proteinExistence type="predicted"/>
<evidence type="ECO:0000313" key="9">
    <source>
        <dbReference type="EMBL" id="GIY83723.1"/>
    </source>
</evidence>
<dbReference type="Proteomes" id="UP001054945">
    <property type="component" value="Unassembled WGS sequence"/>
</dbReference>
<evidence type="ECO:0000256" key="2">
    <source>
        <dbReference type="ARBA" id="ARBA00022475"/>
    </source>
</evidence>
<feature type="transmembrane region" description="Helical" evidence="8">
    <location>
        <begin position="143"/>
        <end position="165"/>
    </location>
</feature>
<keyword evidence="8" id="KW-1133">Transmembrane helix</keyword>
<evidence type="ECO:0000256" key="7">
    <source>
        <dbReference type="ARBA" id="ARBA00023224"/>
    </source>
</evidence>
<keyword evidence="2" id="KW-1003">Cell membrane</keyword>
<sequence length="196" mass="21914">MASAATCASGSIAAQLHAGIRQHGLGENSLLLPHSLRDGGAPHGIEHWKHIVSRDGLLQCFQFGGNTLNVCGMAFGRYFDNKHRAAYRRRCRSSFAIIIIFVISCLAFLVSFPVIYGGKVQKILCTNAVHVSSLFLRRGNRDIVRLTSVTTAFCLTNIIYIKLFLLLRGRRRMRPVIYEPAVSENWGFYNPKLESM</sequence>
<evidence type="ECO:0000256" key="5">
    <source>
        <dbReference type="ARBA" id="ARBA00023170"/>
    </source>
</evidence>
<evidence type="ECO:0000256" key="4">
    <source>
        <dbReference type="ARBA" id="ARBA00023157"/>
    </source>
</evidence>
<evidence type="ECO:0000256" key="3">
    <source>
        <dbReference type="ARBA" id="ARBA00023040"/>
    </source>
</evidence>
<dbReference type="PANTHER" id="PTHR19268:SF2">
    <property type="entry name" value="G-PROTEIN COUPLED RECEPTORS FAMILY 1 PROFILE DOMAIN-CONTAINING PROTEIN"/>
    <property type="match status" value="1"/>
</dbReference>
<comment type="caution">
    <text evidence="9">The sequence shown here is derived from an EMBL/GenBank/DDBJ whole genome shotgun (WGS) entry which is preliminary data.</text>
</comment>
<dbReference type="GO" id="GO:0005886">
    <property type="term" value="C:plasma membrane"/>
    <property type="evidence" value="ECO:0007669"/>
    <property type="project" value="UniProtKB-SubCell"/>
</dbReference>
<keyword evidence="8" id="KW-0472">Membrane</keyword>
<gene>
    <name evidence="9" type="primary">gpr85</name>
    <name evidence="9" type="ORF">CEXT_764741</name>
</gene>
<dbReference type="Gene3D" id="1.20.1070.10">
    <property type="entry name" value="Rhodopsin 7-helix transmembrane proteins"/>
    <property type="match status" value="1"/>
</dbReference>
<dbReference type="AlphaFoldDB" id="A0AAV4WN29"/>
<name>A0AAV4WN29_CAEEX</name>
<protein>
    <submittedName>
        <fullName evidence="9">G protein-coupled receptor 85</fullName>
    </submittedName>
</protein>
<keyword evidence="4" id="KW-1015">Disulfide bond</keyword>
<evidence type="ECO:0000256" key="6">
    <source>
        <dbReference type="ARBA" id="ARBA00023180"/>
    </source>
</evidence>
<keyword evidence="6" id="KW-0325">Glycoprotein</keyword>
<dbReference type="InterPro" id="IPR051509">
    <property type="entry name" value="GPCR_Orphan/Phoenixin"/>
</dbReference>
<evidence type="ECO:0000256" key="8">
    <source>
        <dbReference type="SAM" id="Phobius"/>
    </source>
</evidence>